<keyword evidence="1" id="KW-0472">Membrane</keyword>
<dbReference type="InterPro" id="IPR012156">
    <property type="entry name" value="Cold_shock_CspA"/>
</dbReference>
<dbReference type="Proteomes" id="UP000649345">
    <property type="component" value="Unassembled WGS sequence"/>
</dbReference>
<sequence>MTYFLIYLCIINLVAFSLMGIDKRRARRHAWRIPERTLFLSALLGGGAGAILGMQLFRHKTKHTAFVVGMPCIFLMETAALLWFFCFR</sequence>
<keyword evidence="1" id="KW-0812">Transmembrane</keyword>
<dbReference type="Pfam" id="PF06961">
    <property type="entry name" value="DUF1294"/>
    <property type="match status" value="1"/>
</dbReference>
<dbReference type="GO" id="GO:0003676">
    <property type="term" value="F:nucleic acid binding"/>
    <property type="evidence" value="ECO:0007669"/>
    <property type="project" value="InterPro"/>
</dbReference>
<comment type="caution">
    <text evidence="2">The sequence shown here is derived from an EMBL/GenBank/DDBJ whole genome shotgun (WGS) entry which is preliminary data.</text>
</comment>
<feature type="transmembrane region" description="Helical" evidence="1">
    <location>
        <begin position="5"/>
        <end position="21"/>
    </location>
</feature>
<keyword evidence="3" id="KW-1185">Reference proteome</keyword>
<feature type="transmembrane region" description="Helical" evidence="1">
    <location>
        <begin position="63"/>
        <end position="87"/>
    </location>
</feature>
<protein>
    <submittedName>
        <fullName evidence="2">DUF1294 domain-containing protein</fullName>
    </submittedName>
</protein>
<evidence type="ECO:0000313" key="2">
    <source>
        <dbReference type="EMBL" id="MBC5658891.1"/>
    </source>
</evidence>
<dbReference type="AlphaFoldDB" id="A0A923LAN7"/>
<dbReference type="RefSeq" id="WP_186873180.1">
    <property type="nucleotide sequence ID" value="NZ_JACOOR010000002.1"/>
</dbReference>
<accession>A0A923LAN7</accession>
<proteinExistence type="predicted"/>
<name>A0A923LAN7_9FIRM</name>
<organism evidence="2 3">
    <name type="scientific">Anaerosacchariphilus hominis</name>
    <dbReference type="NCBI Taxonomy" id="2763017"/>
    <lineage>
        <taxon>Bacteria</taxon>
        <taxon>Bacillati</taxon>
        <taxon>Bacillota</taxon>
        <taxon>Clostridia</taxon>
        <taxon>Lachnospirales</taxon>
        <taxon>Lachnospiraceae</taxon>
        <taxon>Anaerosacchariphilus</taxon>
    </lineage>
</organism>
<dbReference type="InterPro" id="IPR010718">
    <property type="entry name" value="DUF1294"/>
</dbReference>
<evidence type="ECO:0000313" key="3">
    <source>
        <dbReference type="Proteomes" id="UP000649345"/>
    </source>
</evidence>
<keyword evidence="1" id="KW-1133">Transmembrane helix</keyword>
<reference evidence="2" key="1">
    <citation type="submission" date="2020-08" db="EMBL/GenBank/DDBJ databases">
        <title>Genome public.</title>
        <authorList>
            <person name="Liu C."/>
            <person name="Sun Q."/>
        </authorList>
    </citation>
    <scope>NUCLEOTIDE SEQUENCE</scope>
    <source>
        <strain evidence="2">NSJ-68</strain>
    </source>
</reference>
<gene>
    <name evidence="2" type="ORF">H8S44_03775</name>
</gene>
<evidence type="ECO:0000256" key="1">
    <source>
        <dbReference type="SAM" id="Phobius"/>
    </source>
</evidence>
<dbReference type="PIRSF" id="PIRSF002599">
    <property type="entry name" value="Cold_shock_A"/>
    <property type="match status" value="1"/>
</dbReference>
<dbReference type="EMBL" id="JACOOR010000002">
    <property type="protein sequence ID" value="MBC5658891.1"/>
    <property type="molecule type" value="Genomic_DNA"/>
</dbReference>
<feature type="transmembrane region" description="Helical" evidence="1">
    <location>
        <begin position="37"/>
        <end position="57"/>
    </location>
</feature>